<feature type="transmembrane region" description="Helical" evidence="1">
    <location>
        <begin position="44"/>
        <end position="66"/>
    </location>
</feature>
<comment type="caution">
    <text evidence="2">The sequence shown here is derived from an EMBL/GenBank/DDBJ whole genome shotgun (WGS) entry which is preliminary data.</text>
</comment>
<dbReference type="AlphaFoldDB" id="A0A7W7FW76"/>
<dbReference type="RefSeq" id="WP_185007656.1">
    <property type="nucleotide sequence ID" value="NZ_BAAAUI010000051.1"/>
</dbReference>
<reference evidence="2 3" key="1">
    <citation type="submission" date="2020-08" db="EMBL/GenBank/DDBJ databases">
        <title>Sequencing the genomes of 1000 actinobacteria strains.</title>
        <authorList>
            <person name="Klenk H.-P."/>
        </authorList>
    </citation>
    <scope>NUCLEOTIDE SEQUENCE [LARGE SCALE GENOMIC DNA]</scope>
    <source>
        <strain evidence="2 3">DSM 44230</strain>
    </source>
</reference>
<proteinExistence type="predicted"/>
<evidence type="ECO:0000313" key="3">
    <source>
        <dbReference type="Proteomes" id="UP000533598"/>
    </source>
</evidence>
<accession>A0A7W7FW76</accession>
<dbReference type="EMBL" id="JACHMH010000001">
    <property type="protein sequence ID" value="MBB4681231.1"/>
    <property type="molecule type" value="Genomic_DNA"/>
</dbReference>
<sequence>MTELDNRLDDQLAGLRADLRAAVRDPGQGPVLERVRRRAQRRRTAFGVSTVSVGVVASLGLLYGLLGAGQLAEPPAHSGGSAERSVTMLDYADPRHGYALRADCPGGQETCVNMLLSTVDGKDQAERAVPAEVAGYGRLPAVKVLGPGNLVINGNGGYWHSIDGGLTWRRREFNGPDAAEIPKGGFLENCAGDLAVECTKEFVTVHDPATGQRRTLSTQPALDIRTVFKAPAPDGTWWVAGTIPGTDRSALASSRDNGRSWQVRELPAVATGKQIGTPVAAPDGTYYLPVTNGENLVTILRSGDGGQTWTQAWVPRDSTAASRLPGPETLRGDLVPGAGGRLRLIDKEGVTWRSDNGGQSFAKAEQQIPGTEVEWTRNGFLAYSWTANHASRLYHQSGDGETWREVP</sequence>
<protein>
    <submittedName>
        <fullName evidence="2">Photosystem II stability/assembly factor-like uncharacterized protein</fullName>
    </submittedName>
</protein>
<dbReference type="CDD" id="cd15482">
    <property type="entry name" value="Sialidase_non-viral"/>
    <property type="match status" value="1"/>
</dbReference>
<keyword evidence="1" id="KW-0812">Transmembrane</keyword>
<organism evidence="2 3">
    <name type="scientific">Crossiella cryophila</name>
    <dbReference type="NCBI Taxonomy" id="43355"/>
    <lineage>
        <taxon>Bacteria</taxon>
        <taxon>Bacillati</taxon>
        <taxon>Actinomycetota</taxon>
        <taxon>Actinomycetes</taxon>
        <taxon>Pseudonocardiales</taxon>
        <taxon>Pseudonocardiaceae</taxon>
        <taxon>Crossiella</taxon>
    </lineage>
</organism>
<keyword evidence="1" id="KW-1133">Transmembrane helix</keyword>
<dbReference type="SUPFAM" id="SSF110296">
    <property type="entry name" value="Oligoxyloglucan reducing end-specific cellobiohydrolase"/>
    <property type="match status" value="1"/>
</dbReference>
<dbReference type="InterPro" id="IPR015943">
    <property type="entry name" value="WD40/YVTN_repeat-like_dom_sf"/>
</dbReference>
<evidence type="ECO:0000313" key="2">
    <source>
        <dbReference type="EMBL" id="MBB4681231.1"/>
    </source>
</evidence>
<name>A0A7W7FW76_9PSEU</name>
<dbReference type="Proteomes" id="UP000533598">
    <property type="component" value="Unassembled WGS sequence"/>
</dbReference>
<gene>
    <name evidence="2" type="ORF">HNR67_007349</name>
</gene>
<keyword evidence="1" id="KW-0472">Membrane</keyword>
<keyword evidence="3" id="KW-1185">Reference proteome</keyword>
<dbReference type="Gene3D" id="2.130.10.10">
    <property type="entry name" value="YVTN repeat-like/Quinoprotein amine dehydrogenase"/>
    <property type="match status" value="1"/>
</dbReference>
<evidence type="ECO:0000256" key="1">
    <source>
        <dbReference type="SAM" id="Phobius"/>
    </source>
</evidence>